<organism evidence="1 2">
    <name type="scientific">Candidatus Taylorbacteria bacterium RIFCSPHIGHO2_02_FULL_43_32b</name>
    <dbReference type="NCBI Taxonomy" id="1802306"/>
    <lineage>
        <taxon>Bacteria</taxon>
        <taxon>Candidatus Tayloriibacteriota</taxon>
    </lineage>
</organism>
<dbReference type="STRING" id="1802306.A3C72_03635"/>
<evidence type="ECO:0000313" key="1">
    <source>
        <dbReference type="EMBL" id="OHA23792.1"/>
    </source>
</evidence>
<gene>
    <name evidence="1" type="ORF">A3C72_03635</name>
</gene>
<comment type="caution">
    <text evidence="1">The sequence shown here is derived from an EMBL/GenBank/DDBJ whole genome shotgun (WGS) entry which is preliminary data.</text>
</comment>
<dbReference type="EMBL" id="MHRK01000026">
    <property type="protein sequence ID" value="OHA23792.1"/>
    <property type="molecule type" value="Genomic_DNA"/>
</dbReference>
<dbReference type="AlphaFoldDB" id="A0A1G2MLA6"/>
<protein>
    <submittedName>
        <fullName evidence="1">Uncharacterized protein</fullName>
    </submittedName>
</protein>
<proteinExistence type="predicted"/>
<accession>A0A1G2MLA6</accession>
<evidence type="ECO:0000313" key="2">
    <source>
        <dbReference type="Proteomes" id="UP000177130"/>
    </source>
</evidence>
<name>A0A1G2MLA6_9BACT</name>
<dbReference type="Proteomes" id="UP000177130">
    <property type="component" value="Unassembled WGS sequence"/>
</dbReference>
<reference evidence="1 2" key="1">
    <citation type="journal article" date="2016" name="Nat. Commun.">
        <title>Thousands of microbial genomes shed light on interconnected biogeochemical processes in an aquifer system.</title>
        <authorList>
            <person name="Anantharaman K."/>
            <person name="Brown C.T."/>
            <person name="Hug L.A."/>
            <person name="Sharon I."/>
            <person name="Castelle C.J."/>
            <person name="Probst A.J."/>
            <person name="Thomas B.C."/>
            <person name="Singh A."/>
            <person name="Wilkins M.J."/>
            <person name="Karaoz U."/>
            <person name="Brodie E.L."/>
            <person name="Williams K.H."/>
            <person name="Hubbard S.S."/>
            <person name="Banfield J.F."/>
        </authorList>
    </citation>
    <scope>NUCLEOTIDE SEQUENCE [LARGE SCALE GENOMIC DNA]</scope>
</reference>
<sequence length="213" mass="23363">MENNTDQIIEELYKIDPTLKASGTDLKAIVSLLINSKPNVLIDENFVRELRSKILSEAQKTGFNHPSPYWNWVYKLTPLGAIAGLILVLMSRTPQTVNDTAPVTPPQMMLQLNASESAPSLQAPSLKAGIPLPDDVAQKLRAYVAKEFNTKEDNIVVLAAIQKDWPDACLGQSVASEMCAEVITPGWEITVSVSNKEKTYRTNTDGSVIKPAQ</sequence>